<evidence type="ECO:0000313" key="10">
    <source>
        <dbReference type="Proteomes" id="UP000307217"/>
    </source>
</evidence>
<dbReference type="EMBL" id="PNBX01000134">
    <property type="protein sequence ID" value="TMO62546.1"/>
    <property type="molecule type" value="Genomic_DNA"/>
</dbReference>
<dbReference type="GO" id="GO:0033228">
    <property type="term" value="P:cysteine export across plasma membrane"/>
    <property type="evidence" value="ECO:0007669"/>
    <property type="project" value="TreeGrafter"/>
</dbReference>
<dbReference type="GO" id="GO:0005886">
    <property type="term" value="C:plasma membrane"/>
    <property type="evidence" value="ECO:0007669"/>
    <property type="project" value="UniProtKB-SubCell"/>
</dbReference>
<dbReference type="OrthoDB" id="9812084at2"/>
<feature type="transmembrane region" description="Helical" evidence="6">
    <location>
        <begin position="71"/>
        <end position="89"/>
    </location>
</feature>
<organism evidence="7 10">
    <name type="scientific">Pseudoalteromonas aurantia</name>
    <dbReference type="NCBI Taxonomy" id="43654"/>
    <lineage>
        <taxon>Bacteria</taxon>
        <taxon>Pseudomonadati</taxon>
        <taxon>Pseudomonadota</taxon>
        <taxon>Gammaproteobacteria</taxon>
        <taxon>Alteromonadales</taxon>
        <taxon>Pseudoalteromonadaceae</taxon>
        <taxon>Pseudoalteromonas</taxon>
    </lineage>
</organism>
<evidence type="ECO:0000256" key="2">
    <source>
        <dbReference type="ARBA" id="ARBA00022475"/>
    </source>
</evidence>
<reference evidence="7" key="3">
    <citation type="submission" date="2019-09" db="EMBL/GenBank/DDBJ databases">
        <title>Co-occurence of chitin degradation, pigmentation and bioactivity in marine Pseudoalteromonas.</title>
        <authorList>
            <person name="Sonnenschein E.C."/>
            <person name="Bech P.K."/>
        </authorList>
    </citation>
    <scope>NUCLEOTIDE SEQUENCE</scope>
    <source>
        <strain evidence="7">S3790</strain>
        <strain evidence="8">S3895</strain>
    </source>
</reference>
<reference evidence="9 10" key="1">
    <citation type="submission" date="2018-01" db="EMBL/GenBank/DDBJ databases">
        <authorList>
            <person name="Paulsen S."/>
            <person name="Gram L.K."/>
        </authorList>
    </citation>
    <scope>NUCLEOTIDE SEQUENCE [LARGE SCALE GENOMIC DNA]</scope>
    <source>
        <strain evidence="7 10">S3790</strain>
        <strain evidence="8 9">S3895</strain>
    </source>
</reference>
<feature type="transmembrane region" description="Helical" evidence="6">
    <location>
        <begin position="109"/>
        <end position="130"/>
    </location>
</feature>
<keyword evidence="5 6" id="KW-0472">Membrane</keyword>
<dbReference type="RefSeq" id="WP_138593667.1">
    <property type="nucleotide sequence ID" value="NZ_PNBW01000172.1"/>
</dbReference>
<sequence>MEAFISLVLTTALLLGSPGPAPLALAGVGASFGFKGGMRFLSGILAGLLVVIFAVATGLGTLFTTYPLTKSICQFVGVAYLLYVAYKIASAQGSIAEREGAAPSFKDGFILNLINPKAYAAFLAIFANNLLILGDPLLSVIMTGVVCFAVAVIVDGLWMAIGGSLQTIFATPAQAKQLRLVCAAALLVSVISALTL</sequence>
<feature type="transmembrane region" description="Helical" evidence="6">
    <location>
        <begin position="137"/>
        <end position="158"/>
    </location>
</feature>
<dbReference type="Pfam" id="PF01810">
    <property type="entry name" value="LysE"/>
    <property type="match status" value="1"/>
</dbReference>
<evidence type="ECO:0000313" key="8">
    <source>
        <dbReference type="EMBL" id="TMO69409.1"/>
    </source>
</evidence>
<keyword evidence="3 6" id="KW-0812">Transmembrane</keyword>
<feature type="transmembrane region" description="Helical" evidence="6">
    <location>
        <begin position="42"/>
        <end position="64"/>
    </location>
</feature>
<evidence type="ECO:0000256" key="4">
    <source>
        <dbReference type="ARBA" id="ARBA00022989"/>
    </source>
</evidence>
<name>A0A5S3UYD0_9GAMM</name>
<dbReference type="PANTHER" id="PTHR30086:SF20">
    <property type="entry name" value="ARGININE EXPORTER PROTEIN ARGO-RELATED"/>
    <property type="match status" value="1"/>
</dbReference>
<dbReference type="Proteomes" id="UP000307217">
    <property type="component" value="Unassembled WGS sequence"/>
</dbReference>
<dbReference type="AlphaFoldDB" id="A0A5S3UYD0"/>
<comment type="subcellular location">
    <subcellularLocation>
        <location evidence="1">Cell membrane</location>
        <topology evidence="1">Multi-pass membrane protein</topology>
    </subcellularLocation>
</comment>
<keyword evidence="9" id="KW-1185">Reference proteome</keyword>
<evidence type="ECO:0000313" key="9">
    <source>
        <dbReference type="Proteomes" id="UP000307164"/>
    </source>
</evidence>
<reference evidence="9 10" key="2">
    <citation type="submission" date="2019-06" db="EMBL/GenBank/DDBJ databases">
        <title>Co-occurence of chitin degradation, pigmentation and bioactivity in marine Pseudoalteromonas.</title>
        <authorList>
            <person name="Sonnenschein E.C."/>
            <person name="Bech P.K."/>
        </authorList>
    </citation>
    <scope>NUCLEOTIDE SEQUENCE [LARGE SCALE GENOMIC DNA]</scope>
    <source>
        <strain evidence="10">S3790</strain>
        <strain evidence="9">S3895</strain>
    </source>
</reference>
<keyword evidence="2" id="KW-1003">Cell membrane</keyword>
<dbReference type="PANTHER" id="PTHR30086">
    <property type="entry name" value="ARGININE EXPORTER PROTEIN ARGO"/>
    <property type="match status" value="1"/>
</dbReference>
<proteinExistence type="predicted"/>
<evidence type="ECO:0000256" key="3">
    <source>
        <dbReference type="ARBA" id="ARBA00022692"/>
    </source>
</evidence>
<gene>
    <name evidence="7" type="ORF">CWC19_20040</name>
    <name evidence="8" type="ORF">CWC20_20645</name>
</gene>
<accession>A0A5S3UYD0</accession>
<protein>
    <submittedName>
        <fullName evidence="7">LysE family translocator</fullName>
    </submittedName>
</protein>
<dbReference type="Proteomes" id="UP000307164">
    <property type="component" value="Unassembled WGS sequence"/>
</dbReference>
<dbReference type="InterPro" id="IPR001123">
    <property type="entry name" value="LeuE-type"/>
</dbReference>
<evidence type="ECO:0000256" key="6">
    <source>
        <dbReference type="SAM" id="Phobius"/>
    </source>
</evidence>
<evidence type="ECO:0000256" key="5">
    <source>
        <dbReference type="ARBA" id="ARBA00023136"/>
    </source>
</evidence>
<evidence type="ECO:0000313" key="7">
    <source>
        <dbReference type="EMBL" id="TMO62546.1"/>
    </source>
</evidence>
<dbReference type="GO" id="GO:0015171">
    <property type="term" value="F:amino acid transmembrane transporter activity"/>
    <property type="evidence" value="ECO:0007669"/>
    <property type="project" value="TreeGrafter"/>
</dbReference>
<dbReference type="EMBL" id="PNBW01000172">
    <property type="protein sequence ID" value="TMO69409.1"/>
    <property type="molecule type" value="Genomic_DNA"/>
</dbReference>
<comment type="caution">
    <text evidence="7">The sequence shown here is derived from an EMBL/GenBank/DDBJ whole genome shotgun (WGS) entry which is preliminary data.</text>
</comment>
<evidence type="ECO:0000256" key="1">
    <source>
        <dbReference type="ARBA" id="ARBA00004651"/>
    </source>
</evidence>
<keyword evidence="4 6" id="KW-1133">Transmembrane helix</keyword>